<dbReference type="RefSeq" id="WP_280626492.1">
    <property type="nucleotide sequence ID" value="NZ_CP123505.1"/>
</dbReference>
<keyword evidence="2" id="KW-0812">Transmembrane</keyword>
<reference evidence="3" key="1">
    <citation type="submission" date="2023-04" db="EMBL/GenBank/DDBJ databases">
        <title>Genome dynamics across the evolutionary transition to endosymbiosis.</title>
        <authorList>
            <person name="Siozios S."/>
            <person name="Nadal-Jimenez P."/>
            <person name="Azagi T."/>
            <person name="Sprong H."/>
            <person name="Frost C.L."/>
            <person name="Parratt S.R."/>
            <person name="Taylor G."/>
            <person name="Brettell L."/>
            <person name="Lew K.C."/>
            <person name="Croft L."/>
            <person name="King K.C."/>
            <person name="Brockhurst M.A."/>
            <person name="Hypsa V."/>
            <person name="Novakova E."/>
            <person name="Darby A.C."/>
            <person name="Hurst G.D.D."/>
        </authorList>
    </citation>
    <scope>NUCLEOTIDE SEQUENCE</scope>
    <source>
        <strain evidence="3">APv</strain>
        <plasmid evidence="3">paPv1</plasmid>
    </source>
</reference>
<evidence type="ECO:0000313" key="3">
    <source>
        <dbReference type="EMBL" id="WGM03337.1"/>
    </source>
</evidence>
<evidence type="ECO:0000256" key="2">
    <source>
        <dbReference type="SAM" id="Phobius"/>
    </source>
</evidence>
<feature type="region of interest" description="Disordered" evidence="1">
    <location>
        <begin position="75"/>
        <end position="105"/>
    </location>
</feature>
<evidence type="ECO:0000256" key="1">
    <source>
        <dbReference type="SAM" id="MobiDB-lite"/>
    </source>
</evidence>
<keyword evidence="2" id="KW-1133">Transmembrane helix</keyword>
<feature type="compositionally biased region" description="Polar residues" evidence="1">
    <location>
        <begin position="83"/>
        <end position="92"/>
    </location>
</feature>
<dbReference type="AlphaFoldDB" id="A0AA95K878"/>
<evidence type="ECO:0000313" key="4">
    <source>
        <dbReference type="Proteomes" id="UP001177595"/>
    </source>
</evidence>
<protein>
    <submittedName>
        <fullName evidence="3">Uncharacterized protein</fullName>
    </submittedName>
</protein>
<organism evidence="3 4">
    <name type="scientific">Arsenophonus nasoniae</name>
    <name type="common">son-killer infecting Nasonia vitripennis</name>
    <dbReference type="NCBI Taxonomy" id="638"/>
    <lineage>
        <taxon>Bacteria</taxon>
        <taxon>Pseudomonadati</taxon>
        <taxon>Pseudomonadota</taxon>
        <taxon>Gammaproteobacteria</taxon>
        <taxon>Enterobacterales</taxon>
        <taxon>Morganellaceae</taxon>
        <taxon>Arsenophonus</taxon>
    </lineage>
</organism>
<geneLocation type="plasmid" evidence="3 4">
    <name>paPv1</name>
</geneLocation>
<proteinExistence type="predicted"/>
<keyword evidence="3" id="KW-0614">Plasmid</keyword>
<dbReference type="Proteomes" id="UP001177595">
    <property type="component" value="Plasmid paPv1"/>
</dbReference>
<keyword evidence="2" id="KW-0472">Membrane</keyword>
<feature type="transmembrane region" description="Helical" evidence="2">
    <location>
        <begin position="31"/>
        <end position="48"/>
    </location>
</feature>
<gene>
    <name evidence="3" type="ORF">QE210_17505</name>
</gene>
<sequence length="279" mass="31283">MKPDENKNTIGNSFIAGKEKKFKLDKKKGRYLIVLIVLLVAVAALLYLKPTTSDKEIPDTVDFYSDIDSSVAVFKSEDKKDPQAQTETSESTPAPEANKAAERASEANAGLTELIPEPDAFKKDYVTTKEQQEKQLSDLYHNAINGKTSEQDSQQNISYEGQQVMIPYNEGEQTKIYLYKNFSVKIFLGKQKNQKDITTLDYFINGSDDGDSYKLRLLPNNVLLLSKNTNVESWGGTDLFVTTGGKNYTFILLNATTPSERTDSIRYISNTKKSTIVKK</sequence>
<name>A0AA95K878_9GAMM</name>
<accession>A0AA95K878</accession>
<dbReference type="EMBL" id="CP123505">
    <property type="protein sequence ID" value="WGM03337.1"/>
    <property type="molecule type" value="Genomic_DNA"/>
</dbReference>